<gene>
    <name evidence="4" type="ORF">PQ472_10280</name>
</gene>
<dbReference type="RefSeq" id="WP_274259611.1">
    <property type="nucleotide sequence ID" value="NZ_CP117884.1"/>
</dbReference>
<dbReference type="PANTHER" id="PTHR43540">
    <property type="entry name" value="PEROXYUREIDOACRYLATE/UREIDOACRYLATE AMIDOHYDROLASE-RELATED"/>
    <property type="match status" value="1"/>
</dbReference>
<dbReference type="PANTHER" id="PTHR43540:SF10">
    <property type="entry name" value="ISOCHORISMATASE"/>
    <property type="match status" value="1"/>
</dbReference>
<evidence type="ECO:0000313" key="4">
    <source>
        <dbReference type="EMBL" id="WDF82266.1"/>
    </source>
</evidence>
<dbReference type="EMBL" id="CP117884">
    <property type="protein sequence ID" value="WDF82266.1"/>
    <property type="molecule type" value="Genomic_DNA"/>
</dbReference>
<dbReference type="CDD" id="cd00431">
    <property type="entry name" value="cysteine_hydrolases"/>
    <property type="match status" value="1"/>
</dbReference>
<dbReference type="InterPro" id="IPR036380">
    <property type="entry name" value="Isochorismatase-like_sf"/>
</dbReference>
<comment type="similarity">
    <text evidence="1">Belongs to the isochorismatase family.</text>
</comment>
<keyword evidence="5" id="KW-1185">Reference proteome</keyword>
<evidence type="ECO:0000256" key="2">
    <source>
        <dbReference type="ARBA" id="ARBA00022801"/>
    </source>
</evidence>
<sequence>MSKALLIIDYTNDFVATDGALTAGKPAQAIAPRVNALAQQFLTAGDFVFLPTDQHVPGDPYHPETKLYPPHNVEGTPGRDYYGELQTWYEANKGNARVMAFPKHRYSSFAGTPLDQWLRERGVTDVHIIGVCTDICVLHTAIDAYNLNYKITIHQDAVAAFNPEGQTFALAHFKNVLGATVV</sequence>
<organism evidence="4 5">
    <name type="scientific">Lacticaseibacillus pabuli</name>
    <dbReference type="NCBI Taxonomy" id="3025672"/>
    <lineage>
        <taxon>Bacteria</taxon>
        <taxon>Bacillati</taxon>
        <taxon>Bacillota</taxon>
        <taxon>Bacilli</taxon>
        <taxon>Lactobacillales</taxon>
        <taxon>Lactobacillaceae</taxon>
        <taxon>Lacticaseibacillus</taxon>
    </lineage>
</organism>
<accession>A0ABY7WTF8</accession>
<dbReference type="Pfam" id="PF00857">
    <property type="entry name" value="Isochorismatase"/>
    <property type="match status" value="1"/>
</dbReference>
<evidence type="ECO:0000313" key="5">
    <source>
        <dbReference type="Proteomes" id="UP001220377"/>
    </source>
</evidence>
<proteinExistence type="inferred from homology"/>
<keyword evidence="2 4" id="KW-0378">Hydrolase</keyword>
<dbReference type="Proteomes" id="UP001220377">
    <property type="component" value="Chromosome"/>
</dbReference>
<dbReference type="GO" id="GO:0016787">
    <property type="term" value="F:hydrolase activity"/>
    <property type="evidence" value="ECO:0007669"/>
    <property type="project" value="UniProtKB-KW"/>
</dbReference>
<reference evidence="4 5" key="1">
    <citation type="submission" date="2023-02" db="EMBL/GenBank/DDBJ databases">
        <title>Genome sequence of Lacticaseibacillus sp. KACC 23028.</title>
        <authorList>
            <person name="Kim S."/>
            <person name="Heo J."/>
            <person name="Kwon S.-W."/>
        </authorList>
    </citation>
    <scope>NUCLEOTIDE SEQUENCE [LARGE SCALE GENOMIC DNA]</scope>
    <source>
        <strain evidence="4 5">KACC 23028</strain>
    </source>
</reference>
<name>A0ABY7WTF8_9LACO</name>
<feature type="domain" description="Isochorismatase-like" evidence="3">
    <location>
        <begin position="4"/>
        <end position="177"/>
    </location>
</feature>
<dbReference type="Gene3D" id="3.40.50.850">
    <property type="entry name" value="Isochorismatase-like"/>
    <property type="match status" value="1"/>
</dbReference>
<dbReference type="InterPro" id="IPR050272">
    <property type="entry name" value="Isochorismatase-like_hydrls"/>
</dbReference>
<evidence type="ECO:0000259" key="3">
    <source>
        <dbReference type="Pfam" id="PF00857"/>
    </source>
</evidence>
<dbReference type="InterPro" id="IPR000868">
    <property type="entry name" value="Isochorismatase-like_dom"/>
</dbReference>
<evidence type="ECO:0000256" key="1">
    <source>
        <dbReference type="ARBA" id="ARBA00006336"/>
    </source>
</evidence>
<protein>
    <submittedName>
        <fullName evidence="4">Cysteine hydrolase</fullName>
    </submittedName>
</protein>
<dbReference type="SUPFAM" id="SSF52499">
    <property type="entry name" value="Isochorismatase-like hydrolases"/>
    <property type="match status" value="1"/>
</dbReference>